<evidence type="ECO:0000256" key="8">
    <source>
        <dbReference type="ARBA" id="ARBA00022490"/>
    </source>
</evidence>
<dbReference type="NCBIfam" id="NF002632">
    <property type="entry name" value="PRK02304.1-1"/>
    <property type="match status" value="1"/>
</dbReference>
<dbReference type="AlphaFoldDB" id="A0A0C5WXW2"/>
<evidence type="ECO:0000256" key="6">
    <source>
        <dbReference type="ARBA" id="ARBA00011738"/>
    </source>
</evidence>
<evidence type="ECO:0000256" key="4">
    <source>
        <dbReference type="ARBA" id="ARBA00004659"/>
    </source>
</evidence>
<dbReference type="NCBIfam" id="TIGR01090">
    <property type="entry name" value="apt"/>
    <property type="match status" value="1"/>
</dbReference>
<dbReference type="GO" id="GO:0006166">
    <property type="term" value="P:purine ribonucleoside salvage"/>
    <property type="evidence" value="ECO:0007669"/>
    <property type="project" value="UniProtKB-UniRule"/>
</dbReference>
<dbReference type="PANTHER" id="PTHR11776">
    <property type="entry name" value="ADENINE PHOSPHORIBOSYLTRANSFERASE"/>
    <property type="match status" value="1"/>
</dbReference>
<evidence type="ECO:0000313" key="15">
    <source>
        <dbReference type="Proteomes" id="UP000032303"/>
    </source>
</evidence>
<evidence type="ECO:0000256" key="7">
    <source>
        <dbReference type="ARBA" id="ARBA00011893"/>
    </source>
</evidence>
<proteinExistence type="inferred from homology"/>
<comment type="subcellular location">
    <subcellularLocation>
        <location evidence="3 12">Cytoplasm</location>
    </subcellularLocation>
</comment>
<evidence type="ECO:0000256" key="5">
    <source>
        <dbReference type="ARBA" id="ARBA00008391"/>
    </source>
</evidence>
<organism evidence="14 15">
    <name type="scientific">Photobacterium gaetbulicola Gung47</name>
    <dbReference type="NCBI Taxonomy" id="658445"/>
    <lineage>
        <taxon>Bacteria</taxon>
        <taxon>Pseudomonadati</taxon>
        <taxon>Pseudomonadota</taxon>
        <taxon>Gammaproteobacteria</taxon>
        <taxon>Vibrionales</taxon>
        <taxon>Vibrionaceae</taxon>
        <taxon>Photobacterium</taxon>
    </lineage>
</organism>
<comment type="similarity">
    <text evidence="5 12">Belongs to the purine/pyrimidine phosphoribosyltransferase family.</text>
</comment>
<dbReference type="GO" id="GO:0044209">
    <property type="term" value="P:AMP salvage"/>
    <property type="evidence" value="ECO:0007669"/>
    <property type="project" value="UniProtKB-UniRule"/>
</dbReference>
<dbReference type="STRING" id="658445.H744_2c1221"/>
<dbReference type="InterPro" id="IPR029057">
    <property type="entry name" value="PRTase-like"/>
</dbReference>
<evidence type="ECO:0000259" key="13">
    <source>
        <dbReference type="Pfam" id="PF00156"/>
    </source>
</evidence>
<dbReference type="NCBIfam" id="NF002636">
    <property type="entry name" value="PRK02304.1-5"/>
    <property type="match status" value="1"/>
</dbReference>
<comment type="function">
    <text evidence="2 12">Catalyzes a salvage reaction resulting in the formation of AMP, that is energically less costly than de novo synthesis.</text>
</comment>
<keyword evidence="11 12" id="KW-0660">Purine salvage</keyword>
<sequence length="205" mass="22328">MPACCCVVQLWLRGLAVLGAWKNIMTQEKLALIKNSIKSIPDYPKPGILFRDVTSLMEDPEAYRATMQILIEQYKGKGITKVIGTEARGFLFGAPLALELGVGFVPVRKPGKLPREVIGESYELEYGQDTLEIHVDAIKEGDKVLLVDDLLATGGTIEATTKLVRRLGGVVEDAAFVINLPDIGGEERLKGIGLSVFSLCDFDGH</sequence>
<comment type="pathway">
    <text evidence="4 12">Purine metabolism; AMP biosynthesis via salvage pathway; AMP from adenine: step 1/1.</text>
</comment>
<dbReference type="GO" id="GO:0006168">
    <property type="term" value="P:adenine salvage"/>
    <property type="evidence" value="ECO:0007669"/>
    <property type="project" value="InterPro"/>
</dbReference>
<protein>
    <recommendedName>
        <fullName evidence="7 12">Adenine phosphoribosyltransferase</fullName>
        <shortName evidence="12">APRT</shortName>
        <ecNumber evidence="7 12">2.4.2.7</ecNumber>
    </recommendedName>
</protein>
<name>A0A0C5WXW2_9GAMM</name>
<evidence type="ECO:0000256" key="11">
    <source>
        <dbReference type="ARBA" id="ARBA00022726"/>
    </source>
</evidence>
<dbReference type="InterPro" id="IPR000836">
    <property type="entry name" value="PRTase_dom"/>
</dbReference>
<dbReference type="HOGENOM" id="CLU_063339_3_0_6"/>
<dbReference type="InterPro" id="IPR050120">
    <property type="entry name" value="Adenine_PRTase"/>
</dbReference>
<reference evidence="14 15" key="1">
    <citation type="submission" date="2013-05" db="EMBL/GenBank/DDBJ databases">
        <title>Complete genome sequence of the lipase-producing bacterium Photobacterium gaetbulicola Gung47.</title>
        <authorList>
            <person name="Kim Y.-O."/>
        </authorList>
    </citation>
    <scope>NUCLEOTIDE SEQUENCE [LARGE SCALE GENOMIC DNA]</scope>
    <source>
        <strain evidence="14 15">Gung47</strain>
    </source>
</reference>
<dbReference type="UniPathway" id="UPA00588">
    <property type="reaction ID" value="UER00646"/>
</dbReference>
<evidence type="ECO:0000256" key="1">
    <source>
        <dbReference type="ARBA" id="ARBA00000868"/>
    </source>
</evidence>
<dbReference type="NCBIfam" id="NF002634">
    <property type="entry name" value="PRK02304.1-3"/>
    <property type="match status" value="1"/>
</dbReference>
<evidence type="ECO:0000256" key="12">
    <source>
        <dbReference type="HAMAP-Rule" id="MF_00004"/>
    </source>
</evidence>
<dbReference type="PANTHER" id="PTHR11776:SF7">
    <property type="entry name" value="PHOSPHORIBOSYLTRANSFERASE DOMAIN-CONTAINING PROTEIN"/>
    <property type="match status" value="1"/>
</dbReference>
<dbReference type="Gene3D" id="3.40.50.2020">
    <property type="match status" value="1"/>
</dbReference>
<dbReference type="FunFam" id="3.40.50.2020:FF:000004">
    <property type="entry name" value="Adenine phosphoribosyltransferase"/>
    <property type="match status" value="1"/>
</dbReference>
<evidence type="ECO:0000256" key="9">
    <source>
        <dbReference type="ARBA" id="ARBA00022676"/>
    </source>
</evidence>
<dbReference type="SUPFAM" id="SSF53271">
    <property type="entry name" value="PRTase-like"/>
    <property type="match status" value="1"/>
</dbReference>
<keyword evidence="8 12" id="KW-0963">Cytoplasm</keyword>
<dbReference type="Proteomes" id="UP000032303">
    <property type="component" value="Chromosome 2"/>
</dbReference>
<accession>A0A0C5WXW2</accession>
<dbReference type="Pfam" id="PF00156">
    <property type="entry name" value="Pribosyltran"/>
    <property type="match status" value="1"/>
</dbReference>
<keyword evidence="9 12" id="KW-0328">Glycosyltransferase</keyword>
<feature type="domain" description="Phosphoribosyltransferase" evidence="13">
    <location>
        <begin position="64"/>
        <end position="168"/>
    </location>
</feature>
<dbReference type="EC" id="2.4.2.7" evidence="7 12"/>
<dbReference type="KEGG" id="pgb:H744_2c1221"/>
<dbReference type="GO" id="GO:0005829">
    <property type="term" value="C:cytosol"/>
    <property type="evidence" value="ECO:0007669"/>
    <property type="project" value="TreeGrafter"/>
</dbReference>
<keyword evidence="15" id="KW-1185">Reference proteome</keyword>
<gene>
    <name evidence="12" type="primary">apt</name>
    <name evidence="14" type="ORF">H744_2c1221</name>
</gene>
<dbReference type="GO" id="GO:0003999">
    <property type="term" value="F:adenine phosphoribosyltransferase activity"/>
    <property type="evidence" value="ECO:0007669"/>
    <property type="project" value="UniProtKB-UniRule"/>
</dbReference>
<dbReference type="InterPro" id="IPR005764">
    <property type="entry name" value="Ade_phspho_trans"/>
</dbReference>
<dbReference type="CDD" id="cd06223">
    <property type="entry name" value="PRTases_typeI"/>
    <property type="match status" value="1"/>
</dbReference>
<dbReference type="PATRIC" id="fig|658445.3.peg.3113"/>
<dbReference type="HAMAP" id="MF_00004">
    <property type="entry name" value="Aden_phosphoribosyltr"/>
    <property type="match status" value="1"/>
</dbReference>
<evidence type="ECO:0000313" key="14">
    <source>
        <dbReference type="EMBL" id="AJR07900.1"/>
    </source>
</evidence>
<comment type="subunit">
    <text evidence="6 12">Homodimer.</text>
</comment>
<evidence type="ECO:0000256" key="10">
    <source>
        <dbReference type="ARBA" id="ARBA00022679"/>
    </source>
</evidence>
<evidence type="ECO:0000256" key="3">
    <source>
        <dbReference type="ARBA" id="ARBA00004496"/>
    </source>
</evidence>
<dbReference type="EMBL" id="CP005974">
    <property type="protein sequence ID" value="AJR07900.1"/>
    <property type="molecule type" value="Genomic_DNA"/>
</dbReference>
<keyword evidence="10 12" id="KW-0808">Transferase</keyword>
<evidence type="ECO:0000256" key="2">
    <source>
        <dbReference type="ARBA" id="ARBA00003968"/>
    </source>
</evidence>
<comment type="catalytic activity">
    <reaction evidence="1 12">
        <text>AMP + diphosphate = 5-phospho-alpha-D-ribose 1-diphosphate + adenine</text>
        <dbReference type="Rhea" id="RHEA:16609"/>
        <dbReference type="ChEBI" id="CHEBI:16708"/>
        <dbReference type="ChEBI" id="CHEBI:33019"/>
        <dbReference type="ChEBI" id="CHEBI:58017"/>
        <dbReference type="ChEBI" id="CHEBI:456215"/>
        <dbReference type="EC" id="2.4.2.7"/>
    </reaction>
</comment>